<sequence length="594" mass="64013">MASANSHIDKLDFPPPDARRPLLQDDRLATSADSNTTSRTGSFFEQVAEGIQERDRAKMQQEVARFGTFAVANLMCLCAGSITAFSLYGHLFMSHLKYSQTAVNIISISAELALYLPVPAVGYLCDRYGPRFPALMATVLFGVGYLVAAFAYRSGPPVSAGGTGWPFWTMVVAFVAIGTATASMYLAAVSTCAKNFGRGKHKGMALAIPIAAFGLSGMWQSQIGSRVLYERKPDGTRGDVDVFKFFVFLACALVAVGLLGAATLKIMDEEEMIEEAIDELEQSGLLDESDYLRRAANRHGYGTISPNDLSESQFDFLQTEAEILKQREAEERARKEWLLNAETRRFLSDRTMWWLAAGFFLVTGPGEAFINNMGTVIGTLYPPSSTSLKHQTTAATHVSIVAITSTISRLLTGTLTDMLAPTFAPHQHRRGPNSLASSLATLELAPKRFALSRVVFLLIFALLMSCGQILLASGAIQNHGSRFGIVSALIGAGYGAVFSLTPIIISVVWGVENFGTNWGIVAMVPAAGAAVWGVVYSAVYQAAAGGGRDQTLCYGEGCYSPTFWAMAVSVWVACGLWGWAWRGPGGWARRGVAV</sequence>
<feature type="transmembrane region" description="Helical" evidence="10">
    <location>
        <begin position="242"/>
        <end position="264"/>
    </location>
</feature>
<feature type="transmembrane region" description="Helical" evidence="10">
    <location>
        <begin position="165"/>
        <end position="191"/>
    </location>
</feature>
<evidence type="ECO:0000256" key="3">
    <source>
        <dbReference type="ARBA" id="ARBA00022448"/>
    </source>
</evidence>
<feature type="compositionally biased region" description="Basic and acidic residues" evidence="9">
    <location>
        <begin position="7"/>
        <end position="22"/>
    </location>
</feature>
<keyword evidence="4" id="KW-0926">Vacuole</keyword>
<dbReference type="InterPro" id="IPR036259">
    <property type="entry name" value="MFS_trans_sf"/>
</dbReference>
<comment type="subcellular location">
    <subcellularLocation>
        <location evidence="1">Vacuole membrane</location>
        <topology evidence="1">Multi-pass membrane protein</topology>
    </subcellularLocation>
</comment>
<dbReference type="AlphaFoldDB" id="A0A6G1I073"/>
<dbReference type="OrthoDB" id="199930at2759"/>
<dbReference type="Gene3D" id="1.20.1250.20">
    <property type="entry name" value="MFS general substrate transporter like domains"/>
    <property type="match status" value="1"/>
</dbReference>
<reference evidence="11" key="1">
    <citation type="journal article" date="2020" name="Stud. Mycol.">
        <title>101 Dothideomycetes genomes: a test case for predicting lifestyles and emergence of pathogens.</title>
        <authorList>
            <person name="Haridas S."/>
            <person name="Albert R."/>
            <person name="Binder M."/>
            <person name="Bloem J."/>
            <person name="Labutti K."/>
            <person name="Salamov A."/>
            <person name="Andreopoulos B."/>
            <person name="Baker S."/>
            <person name="Barry K."/>
            <person name="Bills G."/>
            <person name="Bluhm B."/>
            <person name="Cannon C."/>
            <person name="Castanera R."/>
            <person name="Culley D."/>
            <person name="Daum C."/>
            <person name="Ezra D."/>
            <person name="Gonzalez J."/>
            <person name="Henrissat B."/>
            <person name="Kuo A."/>
            <person name="Liang C."/>
            <person name="Lipzen A."/>
            <person name="Lutzoni F."/>
            <person name="Magnuson J."/>
            <person name="Mondo S."/>
            <person name="Nolan M."/>
            <person name="Ohm R."/>
            <person name="Pangilinan J."/>
            <person name="Park H.-J."/>
            <person name="Ramirez L."/>
            <person name="Alfaro M."/>
            <person name="Sun H."/>
            <person name="Tritt A."/>
            <person name="Yoshinaga Y."/>
            <person name="Zwiers L.-H."/>
            <person name="Turgeon B."/>
            <person name="Goodwin S."/>
            <person name="Spatafora J."/>
            <person name="Crous P."/>
            <person name="Grigoriev I."/>
        </authorList>
    </citation>
    <scope>NUCLEOTIDE SEQUENCE</scope>
    <source>
        <strain evidence="11">CBS 262.69</strain>
    </source>
</reference>
<evidence type="ECO:0000256" key="8">
    <source>
        <dbReference type="ARBA" id="ARBA00039330"/>
    </source>
</evidence>
<evidence type="ECO:0000256" key="4">
    <source>
        <dbReference type="ARBA" id="ARBA00022554"/>
    </source>
</evidence>
<keyword evidence="12" id="KW-1185">Reference proteome</keyword>
<feature type="transmembrane region" description="Helical" evidence="10">
    <location>
        <begin position="518"/>
        <end position="543"/>
    </location>
</feature>
<evidence type="ECO:0000313" key="12">
    <source>
        <dbReference type="Proteomes" id="UP000799640"/>
    </source>
</evidence>
<keyword evidence="7 10" id="KW-0472">Membrane</keyword>
<dbReference type="InterPro" id="IPR011701">
    <property type="entry name" value="MFS"/>
</dbReference>
<keyword evidence="3" id="KW-0813">Transport</keyword>
<dbReference type="PANTHER" id="PTHR21576:SF45">
    <property type="entry name" value="TRANSPORTER MCH1-RELATED"/>
    <property type="match status" value="1"/>
</dbReference>
<evidence type="ECO:0000256" key="5">
    <source>
        <dbReference type="ARBA" id="ARBA00022692"/>
    </source>
</evidence>
<dbReference type="GO" id="GO:0000329">
    <property type="term" value="C:fungal-type vacuole membrane"/>
    <property type="evidence" value="ECO:0007669"/>
    <property type="project" value="TreeGrafter"/>
</dbReference>
<feature type="transmembrane region" description="Helical" evidence="10">
    <location>
        <begin position="203"/>
        <end position="222"/>
    </location>
</feature>
<keyword evidence="6 10" id="KW-1133">Transmembrane helix</keyword>
<feature type="non-terminal residue" evidence="11">
    <location>
        <position position="594"/>
    </location>
</feature>
<name>A0A6G1I073_9PEZI</name>
<dbReference type="GO" id="GO:0022857">
    <property type="term" value="F:transmembrane transporter activity"/>
    <property type="evidence" value="ECO:0007669"/>
    <property type="project" value="InterPro"/>
</dbReference>
<feature type="transmembrane region" description="Helical" evidence="10">
    <location>
        <begin position="101"/>
        <end position="125"/>
    </location>
</feature>
<evidence type="ECO:0000256" key="2">
    <source>
        <dbReference type="ARBA" id="ARBA00008335"/>
    </source>
</evidence>
<evidence type="ECO:0000256" key="7">
    <source>
        <dbReference type="ARBA" id="ARBA00023136"/>
    </source>
</evidence>
<feature type="transmembrane region" description="Helical" evidence="10">
    <location>
        <begin position="132"/>
        <end position="153"/>
    </location>
</feature>
<feature type="transmembrane region" description="Helical" evidence="10">
    <location>
        <begin position="563"/>
        <end position="581"/>
    </location>
</feature>
<organism evidence="11 12">
    <name type="scientific">Trichodelitschia bisporula</name>
    <dbReference type="NCBI Taxonomy" id="703511"/>
    <lineage>
        <taxon>Eukaryota</taxon>
        <taxon>Fungi</taxon>
        <taxon>Dikarya</taxon>
        <taxon>Ascomycota</taxon>
        <taxon>Pezizomycotina</taxon>
        <taxon>Dothideomycetes</taxon>
        <taxon>Dothideomycetes incertae sedis</taxon>
        <taxon>Phaeotrichales</taxon>
        <taxon>Phaeotrichaceae</taxon>
        <taxon>Trichodelitschia</taxon>
    </lineage>
</organism>
<dbReference type="EMBL" id="ML996693">
    <property type="protein sequence ID" value="KAF2401477.1"/>
    <property type="molecule type" value="Genomic_DNA"/>
</dbReference>
<feature type="transmembrane region" description="Helical" evidence="10">
    <location>
        <begin position="488"/>
        <end position="511"/>
    </location>
</feature>
<evidence type="ECO:0000256" key="9">
    <source>
        <dbReference type="SAM" id="MobiDB-lite"/>
    </source>
</evidence>
<dbReference type="Proteomes" id="UP000799640">
    <property type="component" value="Unassembled WGS sequence"/>
</dbReference>
<evidence type="ECO:0000256" key="1">
    <source>
        <dbReference type="ARBA" id="ARBA00004128"/>
    </source>
</evidence>
<comment type="similarity">
    <text evidence="2">Belongs to the major facilitator superfamily.</text>
</comment>
<feature type="transmembrane region" description="Helical" evidence="10">
    <location>
        <begin position="454"/>
        <end position="476"/>
    </location>
</feature>
<gene>
    <name evidence="11" type="ORF">EJ06DRAFT_492763</name>
</gene>
<dbReference type="PANTHER" id="PTHR21576">
    <property type="entry name" value="UNCHARACTERIZED NODULIN-LIKE PROTEIN"/>
    <property type="match status" value="1"/>
</dbReference>
<evidence type="ECO:0000256" key="6">
    <source>
        <dbReference type="ARBA" id="ARBA00022989"/>
    </source>
</evidence>
<evidence type="ECO:0000256" key="10">
    <source>
        <dbReference type="SAM" id="Phobius"/>
    </source>
</evidence>
<feature type="transmembrane region" description="Helical" evidence="10">
    <location>
        <begin position="66"/>
        <end position="89"/>
    </location>
</feature>
<feature type="region of interest" description="Disordered" evidence="9">
    <location>
        <begin position="1"/>
        <end position="22"/>
    </location>
</feature>
<protein>
    <recommendedName>
        <fullName evidence="8">Probable transporter MCH1</fullName>
    </recommendedName>
</protein>
<dbReference type="CDD" id="cd17354">
    <property type="entry name" value="MFS_Mch1p_like"/>
    <property type="match status" value="1"/>
</dbReference>
<evidence type="ECO:0000313" key="11">
    <source>
        <dbReference type="EMBL" id="KAF2401477.1"/>
    </source>
</evidence>
<dbReference type="Pfam" id="PF07690">
    <property type="entry name" value="MFS_1"/>
    <property type="match status" value="1"/>
</dbReference>
<keyword evidence="5 10" id="KW-0812">Transmembrane</keyword>
<accession>A0A6G1I073</accession>
<dbReference type="SUPFAM" id="SSF103473">
    <property type="entry name" value="MFS general substrate transporter"/>
    <property type="match status" value="1"/>
</dbReference>
<proteinExistence type="inferred from homology"/>